<feature type="domain" description="FAD-binding PCMH-type" evidence="4">
    <location>
        <begin position="69"/>
        <end position="248"/>
    </location>
</feature>
<accession>A0ABY5MUP3</accession>
<dbReference type="InterPro" id="IPR006094">
    <property type="entry name" value="Oxid_FAD_bind_N"/>
</dbReference>
<dbReference type="Pfam" id="PF01565">
    <property type="entry name" value="FAD_binding_4"/>
    <property type="match status" value="1"/>
</dbReference>
<dbReference type="InterPro" id="IPR004113">
    <property type="entry name" value="FAD-bd_oxidored_4_C"/>
</dbReference>
<keyword evidence="6" id="KW-1185">Reference proteome</keyword>
<dbReference type="InterPro" id="IPR016166">
    <property type="entry name" value="FAD-bd_PCMH"/>
</dbReference>
<protein>
    <submittedName>
        <fullName evidence="5">FAD-binding oxidoreductase</fullName>
    </submittedName>
</protein>
<dbReference type="Pfam" id="PF02913">
    <property type="entry name" value="FAD-oxidase_C"/>
    <property type="match status" value="1"/>
</dbReference>
<evidence type="ECO:0000256" key="3">
    <source>
        <dbReference type="ARBA" id="ARBA00022827"/>
    </source>
</evidence>
<dbReference type="RefSeq" id="WP_249503723.1">
    <property type="nucleotide sequence ID" value="NZ_CP097253.1"/>
</dbReference>
<dbReference type="Proteomes" id="UP000831921">
    <property type="component" value="Chromosome"/>
</dbReference>
<dbReference type="Gene3D" id="3.30.70.2190">
    <property type="match status" value="1"/>
</dbReference>
<dbReference type="SUPFAM" id="SSF55103">
    <property type="entry name" value="FAD-linked oxidases, C-terminal domain"/>
    <property type="match status" value="1"/>
</dbReference>
<dbReference type="PANTHER" id="PTHR43716:SF2">
    <property type="entry name" value="BLL6224 PROTEIN"/>
    <property type="match status" value="1"/>
</dbReference>
<evidence type="ECO:0000256" key="2">
    <source>
        <dbReference type="ARBA" id="ARBA00022630"/>
    </source>
</evidence>
<dbReference type="InterPro" id="IPR016171">
    <property type="entry name" value="Vanillyl_alc_oxidase_C-sub2"/>
</dbReference>
<evidence type="ECO:0000259" key="4">
    <source>
        <dbReference type="PROSITE" id="PS51387"/>
    </source>
</evidence>
<dbReference type="InterPro" id="IPR036318">
    <property type="entry name" value="FAD-bd_PCMH-like_sf"/>
</dbReference>
<dbReference type="Gene3D" id="3.30.465.10">
    <property type="match status" value="1"/>
</dbReference>
<dbReference type="Gene3D" id="1.10.45.10">
    <property type="entry name" value="Vanillyl-alcohol Oxidase, Chain A, domain 4"/>
    <property type="match status" value="1"/>
</dbReference>
<evidence type="ECO:0000313" key="5">
    <source>
        <dbReference type="EMBL" id="UUR07943.1"/>
    </source>
</evidence>
<reference evidence="5 6" key="1">
    <citation type="submission" date="2022-05" db="EMBL/GenBank/DDBJ databases">
        <title>S8-45 Sphingomonas ultraviolaceadurans.</title>
        <authorList>
            <person name="Liu Y."/>
        </authorList>
    </citation>
    <scope>NUCLEOTIDE SEQUENCE [LARGE SCALE GENOMIC DNA]</scope>
    <source>
        <strain evidence="5 6">S8-45</strain>
    </source>
</reference>
<evidence type="ECO:0000313" key="6">
    <source>
        <dbReference type="Proteomes" id="UP000831921"/>
    </source>
</evidence>
<dbReference type="SUPFAM" id="SSF56176">
    <property type="entry name" value="FAD-binding/transporter-associated domain-like"/>
    <property type="match status" value="1"/>
</dbReference>
<keyword evidence="3" id="KW-0274">FAD</keyword>
<proteinExistence type="inferred from homology"/>
<dbReference type="InterPro" id="IPR016164">
    <property type="entry name" value="FAD-linked_Oxase-like_C"/>
</dbReference>
<dbReference type="EMBL" id="CP097253">
    <property type="protein sequence ID" value="UUR07943.1"/>
    <property type="molecule type" value="Genomic_DNA"/>
</dbReference>
<dbReference type="Gene3D" id="3.30.70.2740">
    <property type="match status" value="1"/>
</dbReference>
<gene>
    <name evidence="5" type="ORF">M1K48_13610</name>
</gene>
<name>A0ABY5MUP3_9SPHN</name>
<comment type="similarity">
    <text evidence="1">Belongs to the FAD-binding oxidoreductase/transferase type 4 family.</text>
</comment>
<dbReference type="InterPro" id="IPR051264">
    <property type="entry name" value="FAD-oxidored/transferase_4"/>
</dbReference>
<evidence type="ECO:0000256" key="1">
    <source>
        <dbReference type="ARBA" id="ARBA00008000"/>
    </source>
</evidence>
<dbReference type="InterPro" id="IPR016169">
    <property type="entry name" value="FAD-bd_PCMH_sub2"/>
</dbReference>
<dbReference type="PANTHER" id="PTHR43716">
    <property type="entry name" value="D-2-HYDROXYGLUTARATE DEHYDROGENASE, MITOCHONDRIAL"/>
    <property type="match status" value="1"/>
</dbReference>
<keyword evidence="2" id="KW-0285">Flavoprotein</keyword>
<sequence length="496" mass="52477">MPFILFDCDLPPFGAMVTIWTKWTKCHFRAFLVTIAAFLDALAGLLPAAAIVSDADTIAPWLTDWRGRWSGVGSVLLQPSTTDEVAAIVEAAEAHGVALVPQGGNSSMVGGATPPADGSAVLLSLRRMNRIRSIGSDHAVVEAGVILETLQRAAEAEGARFPLDLGARGSATVGGLASTNAGGTQVLRFGTMRAQVLGMEAVLSGGLVHDSLSGLKKDNRGFSLDHLLIGAEGTLGIVTALRLRLVPGRVQRAAAWIGLDDPHQALALLRRLDAAGDRIEAFELIPDASLQRVLRHIPQTRAPLAGSWPWHVLVEAVTGAGEDPPERLLEQLLSDAPIGDAVIAQSDAHTEALWRIRHSISEAERTDGPAAQHDISLPIDHVPVFLTEEARLIEQHFPGTEATGYGHLGDGNVHFHVRAPAGAPRDWADGAKGKAVSALVHDLVTEAGGSISAEHGIGQMKKDELARLASPARMQALRAIKRAMDPHGIFNPGKLV</sequence>
<organism evidence="5 6">
    <name type="scientific">Sphingomonas glaciei</name>
    <dbReference type="NCBI Taxonomy" id="2938948"/>
    <lineage>
        <taxon>Bacteria</taxon>
        <taxon>Pseudomonadati</taxon>
        <taxon>Pseudomonadota</taxon>
        <taxon>Alphaproteobacteria</taxon>
        <taxon>Sphingomonadales</taxon>
        <taxon>Sphingomonadaceae</taxon>
        <taxon>Sphingomonas</taxon>
    </lineage>
</organism>
<dbReference type="PROSITE" id="PS51387">
    <property type="entry name" value="FAD_PCMH"/>
    <property type="match status" value="1"/>
</dbReference>